<dbReference type="Proteomes" id="UP000231157">
    <property type="component" value="Unassembled WGS sequence"/>
</dbReference>
<gene>
    <name evidence="1" type="ORF">COU07_00055</name>
</gene>
<reference evidence="2" key="1">
    <citation type="submission" date="2017-09" db="EMBL/GenBank/DDBJ databases">
        <title>Depth-based differentiation of microbial function through sediment-hosted aquifers and enrichment of novel symbionts in the deep terrestrial subsurface.</title>
        <authorList>
            <person name="Probst A.J."/>
            <person name="Ladd B."/>
            <person name="Jarett J.K."/>
            <person name="Geller-Mcgrath D.E."/>
            <person name="Sieber C.M.K."/>
            <person name="Emerson J.B."/>
            <person name="Anantharaman K."/>
            <person name="Thomas B.C."/>
            <person name="Malmstrom R."/>
            <person name="Stieglmeier M."/>
            <person name="Klingl A."/>
            <person name="Woyke T."/>
            <person name="Ryan C.M."/>
            <person name="Banfield J.F."/>
        </authorList>
    </citation>
    <scope>NUCLEOTIDE SEQUENCE [LARGE SCALE GENOMIC DNA]</scope>
</reference>
<evidence type="ECO:0000313" key="2">
    <source>
        <dbReference type="Proteomes" id="UP000231157"/>
    </source>
</evidence>
<accession>A0A2H0USC1</accession>
<comment type="caution">
    <text evidence="1">The sequence shown here is derived from an EMBL/GenBank/DDBJ whole genome shotgun (WGS) entry which is preliminary data.</text>
</comment>
<dbReference type="AlphaFoldDB" id="A0A2H0USC1"/>
<name>A0A2H0USC1_9BACT</name>
<protein>
    <submittedName>
        <fullName evidence="1">Uncharacterized protein</fullName>
    </submittedName>
</protein>
<dbReference type="EMBL" id="PFAZ01000001">
    <property type="protein sequence ID" value="PIR89281.1"/>
    <property type="molecule type" value="Genomic_DNA"/>
</dbReference>
<evidence type="ECO:0000313" key="1">
    <source>
        <dbReference type="EMBL" id="PIR89281.1"/>
    </source>
</evidence>
<sequence>MAESTKPHPDKIIVREGRVVYLEEWTLWNGSEEMTPQAEMKNKDDFSVFSYDPEHGGSLPVHRKTMLEAASEVFHGNIAKKIADLFDLENPTEDEIRDIHYRKGDGLKVEFQ</sequence>
<organism evidence="1 2">
    <name type="scientific">Candidatus Harrisonbacteria bacterium CG10_big_fil_rev_8_21_14_0_10_40_38</name>
    <dbReference type="NCBI Taxonomy" id="1974583"/>
    <lineage>
        <taxon>Bacteria</taxon>
        <taxon>Candidatus Harrisoniibacteriota</taxon>
    </lineage>
</organism>
<proteinExistence type="predicted"/>